<dbReference type="CDD" id="cd03786">
    <property type="entry name" value="GTB_UDP-GlcNAc_2-Epimerase"/>
    <property type="match status" value="1"/>
</dbReference>
<keyword evidence="1 3" id="KW-0413">Isomerase</keyword>
<reference evidence="4" key="1">
    <citation type="submission" date="2015-01" db="EMBL/GenBank/DDBJ databases">
        <authorList>
            <person name="Manzoor Shahid"/>
            <person name="Zubair Saima"/>
        </authorList>
    </citation>
    <scope>NUCLEOTIDE SEQUENCE [LARGE SCALE GENOMIC DNA]</scope>
    <source>
        <strain evidence="4">Sp3</strain>
    </source>
</reference>
<dbReference type="GO" id="GO:0016853">
    <property type="term" value="F:isomerase activity"/>
    <property type="evidence" value="ECO:0007669"/>
    <property type="project" value="UniProtKB-KW"/>
</dbReference>
<dbReference type="Proteomes" id="UP000046155">
    <property type="component" value="Unassembled WGS sequence"/>
</dbReference>
<sequence>MKIITVLGARPQFIKAALVSRELRKKHTEIIIHTGQHYNHELSGIFFEEMKMPIPDYNLGIGSDTHARQTGQMMIELEALFLKEKPDVVLVYGDTNSTIAAALAAVKLHIPVAHVEAGPRMNDKAIPEEVNRVVTDHISSMLFRPTPVCMDNLHREGLTQGVYLTGDVMLDCFLHFSKEAEKRTGIMDNLAIEQSDYLLATVHRASNTNTEENLREICKAFIELSKEIKLVFPVHPRTEKYLKQYGLYQALKNTPNIHLIKPVGYLEMLVLTKNAGKILTDSGGLQKEAYFAKLPCITLDTVSAWPETVEDGWNIVVGEETVRQQLRRENIINAVRSFEPNKKQQNIFGNGKAAEKICDSLAC</sequence>
<organism evidence="3 4">
    <name type="scientific">Syntrophaceticus schinkii</name>
    <dbReference type="NCBI Taxonomy" id="499207"/>
    <lineage>
        <taxon>Bacteria</taxon>
        <taxon>Bacillati</taxon>
        <taxon>Bacillota</taxon>
        <taxon>Clostridia</taxon>
        <taxon>Thermoanaerobacterales</taxon>
        <taxon>Thermoanaerobacterales Family III. Incertae Sedis</taxon>
        <taxon>Syntrophaceticus</taxon>
    </lineage>
</organism>
<dbReference type="EMBL" id="CDRZ01000248">
    <property type="protein sequence ID" value="CEO89503.1"/>
    <property type="molecule type" value="Genomic_DNA"/>
</dbReference>
<dbReference type="Pfam" id="PF02350">
    <property type="entry name" value="Epimerase_2"/>
    <property type="match status" value="1"/>
</dbReference>
<gene>
    <name evidence="3" type="ORF">SSCH_500003</name>
</gene>
<feature type="domain" description="UDP-N-acetylglucosamine 2-epimerase" evidence="2">
    <location>
        <begin position="24"/>
        <end position="361"/>
    </location>
</feature>
<comment type="similarity">
    <text evidence="1">Belongs to the UDP-N-acetylglucosamine 2-epimerase family.</text>
</comment>
<evidence type="ECO:0000313" key="4">
    <source>
        <dbReference type="Proteomes" id="UP000046155"/>
    </source>
</evidence>
<dbReference type="PANTHER" id="PTHR43174">
    <property type="entry name" value="UDP-N-ACETYLGLUCOSAMINE 2-EPIMERASE"/>
    <property type="match status" value="1"/>
</dbReference>
<proteinExistence type="inferred from homology"/>
<dbReference type="NCBIfam" id="TIGR00236">
    <property type="entry name" value="wecB"/>
    <property type="match status" value="1"/>
</dbReference>
<evidence type="ECO:0000313" key="3">
    <source>
        <dbReference type="EMBL" id="CEO89503.1"/>
    </source>
</evidence>
<dbReference type="InterPro" id="IPR003331">
    <property type="entry name" value="UDP_GlcNAc_Epimerase_2_dom"/>
</dbReference>
<dbReference type="Gene3D" id="3.40.50.2000">
    <property type="entry name" value="Glycogen Phosphorylase B"/>
    <property type="match status" value="2"/>
</dbReference>
<dbReference type="PANTHER" id="PTHR43174:SF1">
    <property type="entry name" value="UDP-N-ACETYLGLUCOSAMINE 2-EPIMERASE"/>
    <property type="match status" value="1"/>
</dbReference>
<dbReference type="EC" id="5.1.-.-" evidence="3"/>
<evidence type="ECO:0000256" key="1">
    <source>
        <dbReference type="RuleBase" id="RU003513"/>
    </source>
</evidence>
<dbReference type="AlphaFoldDB" id="A0A0B7MMN1"/>
<name>A0A0B7MMN1_9FIRM</name>
<keyword evidence="4" id="KW-1185">Reference proteome</keyword>
<dbReference type="InterPro" id="IPR029767">
    <property type="entry name" value="WecB-like"/>
</dbReference>
<accession>A0A0B7MMN1</accession>
<dbReference type="RefSeq" id="WP_044665431.1">
    <property type="nucleotide sequence ID" value="NZ_CDRZ01000248.1"/>
</dbReference>
<dbReference type="OrthoDB" id="9803238at2"/>
<dbReference type="SUPFAM" id="SSF53756">
    <property type="entry name" value="UDP-Glycosyltransferase/glycogen phosphorylase"/>
    <property type="match status" value="1"/>
</dbReference>
<protein>
    <submittedName>
        <fullName evidence="3">UDP-N-acetylglucosamine 2-epimerase homolog</fullName>
        <ecNumber evidence="3">5.1.-.-</ecNumber>
    </submittedName>
</protein>
<evidence type="ECO:0000259" key="2">
    <source>
        <dbReference type="Pfam" id="PF02350"/>
    </source>
</evidence>